<dbReference type="EMBL" id="JQ446452">
    <property type="protein sequence ID" value="AFE86197.1"/>
    <property type="molecule type" value="Genomic_DNA"/>
</dbReference>
<dbReference type="OrthoDB" id="10506at10239"/>
<sequence>MYNTDPSKLWDLPLAISNIAQWHHSRNLVEGSDDPNQMLKLVEELGELAGNVARGRDIRDDVGDMLVVLTNICERNGVTLSECARIAYTDIKDRKGKMVNGVFVKEEDLVGQSGE</sequence>
<name>H9D1F5_9CAUD</name>
<keyword evidence="2" id="KW-1185">Reference proteome</keyword>
<dbReference type="CDD" id="cd11540">
    <property type="entry name" value="NTP-PPase_u3"/>
    <property type="match status" value="1"/>
</dbReference>
<dbReference type="SUPFAM" id="SSF101386">
    <property type="entry name" value="all-alpha NTP pyrophosphatases"/>
    <property type="match status" value="1"/>
</dbReference>
<dbReference type="RefSeq" id="YP_007010542.1">
    <property type="nucleotide sequence ID" value="NC_019540.1"/>
</dbReference>
<organism evidence="1 2">
    <name type="scientific">Salinivibrio phage CW02</name>
    <dbReference type="NCBI Taxonomy" id="1161935"/>
    <lineage>
        <taxon>Viruses</taxon>
        <taxon>Duplodnaviria</taxon>
        <taxon>Heunggongvirae</taxon>
        <taxon>Uroviricota</taxon>
        <taxon>Caudoviricetes</taxon>
        <taxon>Zobellviridae</taxon>
        <taxon>Salinovirus</taxon>
        <taxon>Salinovirus utanense</taxon>
    </lineage>
</organism>
<proteinExistence type="predicted"/>
<accession>H9D1F5</accession>
<dbReference type="Gene3D" id="1.10.287.1080">
    <property type="entry name" value="MazG-like"/>
    <property type="match status" value="1"/>
</dbReference>
<protein>
    <submittedName>
        <fullName evidence="1">Putative transcriptional repressor</fullName>
    </submittedName>
</protein>
<dbReference type="KEGG" id="vg:14016716"/>
<evidence type="ECO:0000313" key="1">
    <source>
        <dbReference type="EMBL" id="AFE86197.1"/>
    </source>
</evidence>
<dbReference type="Proteomes" id="UP000004791">
    <property type="component" value="Segment"/>
</dbReference>
<dbReference type="GeneID" id="14016716"/>
<reference evidence="1 2" key="1">
    <citation type="journal article" date="2012" name="J. Virol.">
        <title>Sequence and structural characterization of great salt lake bacteriophage CW02, a member of the T7-like supergroup.</title>
        <authorList>
            <person name="Shen P.S."/>
            <person name="Domek M.J."/>
            <person name="Sanz-Garcia E."/>
            <person name="Makaju A."/>
            <person name="Taylor R.M."/>
            <person name="Hoggan R."/>
            <person name="Culumber M.D."/>
            <person name="Oberg C.J."/>
            <person name="Breakwell D.P."/>
            <person name="Prince J.T."/>
            <person name="Belnap D.M."/>
        </authorList>
    </citation>
    <scope>NUCLEOTIDE SEQUENCE [LARGE SCALE GENOMIC DNA]</scope>
</reference>
<evidence type="ECO:0000313" key="2">
    <source>
        <dbReference type="Proteomes" id="UP000004791"/>
    </source>
</evidence>